<evidence type="ECO:0000256" key="1">
    <source>
        <dbReference type="ARBA" id="ARBA00009199"/>
    </source>
</evidence>
<keyword evidence="2" id="KW-0378">Hydrolase</keyword>
<dbReference type="Proteomes" id="UP000664132">
    <property type="component" value="Unassembled WGS sequence"/>
</dbReference>
<accession>A0A8H7WG50</accession>
<sequence length="555" mass="59901">MSPNVSKSWKDVAAKKQAECAAAIPADWIIPAAVLKDIPLGPDSGTNVVALDIPRRSGILTDSELAITEKYNATELVAKLAAGELSSEEVTLAFSKRAAIAQQLVNCLTEMFFDRALERAKFLDAYLKEHKKPIGPLHGLPISLKESFNLEGIKTTIGYISYADNPPLTYNSALVDMLLDLGAVLYVKTNIPQAFMSADTHNNLFGRTLNPNNLSLGAGGSTGGEGALIALRGSVLGVGTDLGGSIRMPSLACGIIGFKPSTGRIPYARKCAGVLGGFSTVLPCAGPNCTDLVDAEFFMKTVIDANPYEYDSTAHEVPWRSVKHEAGKKLVIGVQGEDPLFPLQAPVRRALSSAVAKLKEAGHTLVDIPYNPDNTVATANGMMLKYYQADPDRTQLKNLEAGGEPIVQSVLNMNCLGTAGDWTELSLAGLAAMNRQRGEMIEAWRRIWVDKKLDVLLGPGCQSTAVKHDAYSYIPYTTQWNLMDFPAVVFPYMKSSKELDPEPQTFIAPQKGPDYIPDDPVLQDGAPCSIQITARRFQDEKCLAAARIIQEVLCA</sequence>
<evidence type="ECO:0000256" key="2">
    <source>
        <dbReference type="ARBA" id="ARBA00022801"/>
    </source>
</evidence>
<feature type="active site" description="Charge relay system" evidence="3">
    <location>
        <position position="221"/>
    </location>
</feature>
<evidence type="ECO:0000313" key="6">
    <source>
        <dbReference type="Proteomes" id="UP000664132"/>
    </source>
</evidence>
<comment type="similarity">
    <text evidence="1">Belongs to the amidase family.</text>
</comment>
<evidence type="ECO:0000313" key="5">
    <source>
        <dbReference type="EMBL" id="KAG4424152.1"/>
    </source>
</evidence>
<proteinExistence type="inferred from homology"/>
<dbReference type="InterPro" id="IPR036928">
    <property type="entry name" value="AS_sf"/>
</dbReference>
<feature type="domain" description="Amidase" evidence="4">
    <location>
        <begin position="89"/>
        <end position="543"/>
    </location>
</feature>
<keyword evidence="6" id="KW-1185">Reference proteome</keyword>
<dbReference type="PIRSF" id="PIRSF001221">
    <property type="entry name" value="Amidase_fungi"/>
    <property type="match status" value="1"/>
</dbReference>
<dbReference type="SUPFAM" id="SSF75304">
    <property type="entry name" value="Amidase signature (AS) enzymes"/>
    <property type="match status" value="1"/>
</dbReference>
<dbReference type="OrthoDB" id="6428749at2759"/>
<dbReference type="InterPro" id="IPR023631">
    <property type="entry name" value="Amidase_dom"/>
</dbReference>
<dbReference type="EMBL" id="JAFJYH010000024">
    <property type="protein sequence ID" value="KAG4424152.1"/>
    <property type="molecule type" value="Genomic_DNA"/>
</dbReference>
<dbReference type="AlphaFoldDB" id="A0A8H7WG50"/>
<dbReference type="PANTHER" id="PTHR46072">
    <property type="entry name" value="AMIDASE-RELATED-RELATED"/>
    <property type="match status" value="1"/>
</dbReference>
<evidence type="ECO:0000259" key="4">
    <source>
        <dbReference type="Pfam" id="PF01425"/>
    </source>
</evidence>
<comment type="caution">
    <text evidence="5">The sequence shown here is derived from an EMBL/GenBank/DDBJ whole genome shotgun (WGS) entry which is preliminary data.</text>
</comment>
<dbReference type="Gene3D" id="3.90.1300.10">
    <property type="entry name" value="Amidase signature (AS) domain"/>
    <property type="match status" value="1"/>
</dbReference>
<dbReference type="GO" id="GO:0016787">
    <property type="term" value="F:hydrolase activity"/>
    <property type="evidence" value="ECO:0007669"/>
    <property type="project" value="UniProtKB-KW"/>
</dbReference>
<evidence type="ECO:0000256" key="3">
    <source>
        <dbReference type="PIRSR" id="PIRSR001221-1"/>
    </source>
</evidence>
<gene>
    <name evidence="5" type="ORF">IFR04_002706</name>
</gene>
<name>A0A8H7WG50_9HELO</name>
<protein>
    <recommendedName>
        <fullName evidence="4">Amidase domain-containing protein</fullName>
    </recommendedName>
</protein>
<reference evidence="5" key="1">
    <citation type="submission" date="2021-02" db="EMBL/GenBank/DDBJ databases">
        <title>Genome sequence Cadophora malorum strain M34.</title>
        <authorList>
            <person name="Stefanovic E."/>
            <person name="Vu D."/>
            <person name="Scully C."/>
            <person name="Dijksterhuis J."/>
            <person name="Roader J."/>
            <person name="Houbraken J."/>
        </authorList>
    </citation>
    <scope>NUCLEOTIDE SEQUENCE</scope>
    <source>
        <strain evidence="5">M34</strain>
    </source>
</reference>
<dbReference type="Pfam" id="PF01425">
    <property type="entry name" value="Amidase"/>
    <property type="match status" value="1"/>
</dbReference>
<dbReference type="PANTHER" id="PTHR46072:SF3">
    <property type="entry name" value="AMIDASE"/>
    <property type="match status" value="1"/>
</dbReference>
<organism evidence="5 6">
    <name type="scientific">Cadophora malorum</name>
    <dbReference type="NCBI Taxonomy" id="108018"/>
    <lineage>
        <taxon>Eukaryota</taxon>
        <taxon>Fungi</taxon>
        <taxon>Dikarya</taxon>
        <taxon>Ascomycota</taxon>
        <taxon>Pezizomycotina</taxon>
        <taxon>Leotiomycetes</taxon>
        <taxon>Helotiales</taxon>
        <taxon>Ploettnerulaceae</taxon>
        <taxon>Cadophora</taxon>
    </lineage>
</organism>
<feature type="active site" description="Charge relay system" evidence="3">
    <location>
        <position position="145"/>
    </location>
</feature>
<feature type="active site" description="Acyl-ester intermediate" evidence="3">
    <location>
        <position position="245"/>
    </location>
</feature>